<reference evidence="2 3" key="1">
    <citation type="submission" date="2021-01" db="EMBL/GenBank/DDBJ databases">
        <title>Sequencing the genomes of 1000 actinobacteria strains.</title>
        <authorList>
            <person name="Klenk H.-P."/>
        </authorList>
    </citation>
    <scope>NUCLEOTIDE SEQUENCE [LARGE SCALE GENOMIC DNA]</scope>
    <source>
        <strain evidence="2 3">DSM 44581</strain>
    </source>
</reference>
<feature type="region of interest" description="Disordered" evidence="1">
    <location>
        <begin position="55"/>
        <end position="106"/>
    </location>
</feature>
<protein>
    <submittedName>
        <fullName evidence="2">Uncharacterized protein</fullName>
    </submittedName>
</protein>
<evidence type="ECO:0000256" key="1">
    <source>
        <dbReference type="SAM" id="MobiDB-lite"/>
    </source>
</evidence>
<feature type="compositionally biased region" description="Polar residues" evidence="1">
    <location>
        <begin position="97"/>
        <end position="106"/>
    </location>
</feature>
<accession>A0ABS2S2H3</accession>
<dbReference type="RefSeq" id="WP_204841401.1">
    <property type="nucleotide sequence ID" value="NZ_JAFBCL010000001.1"/>
</dbReference>
<dbReference type="EMBL" id="JAFBCL010000001">
    <property type="protein sequence ID" value="MBM7810429.1"/>
    <property type="molecule type" value="Genomic_DNA"/>
</dbReference>
<evidence type="ECO:0000313" key="2">
    <source>
        <dbReference type="EMBL" id="MBM7810429.1"/>
    </source>
</evidence>
<organism evidence="2 3">
    <name type="scientific">Saccharothrix algeriensis</name>
    <dbReference type="NCBI Taxonomy" id="173560"/>
    <lineage>
        <taxon>Bacteria</taxon>
        <taxon>Bacillati</taxon>
        <taxon>Actinomycetota</taxon>
        <taxon>Actinomycetes</taxon>
        <taxon>Pseudonocardiales</taxon>
        <taxon>Pseudonocardiaceae</taxon>
        <taxon>Saccharothrix</taxon>
    </lineage>
</organism>
<gene>
    <name evidence="2" type="ORF">JOE68_001294</name>
</gene>
<proteinExistence type="predicted"/>
<evidence type="ECO:0000313" key="3">
    <source>
        <dbReference type="Proteomes" id="UP001195724"/>
    </source>
</evidence>
<comment type="caution">
    <text evidence="2">The sequence shown here is derived from an EMBL/GenBank/DDBJ whole genome shotgun (WGS) entry which is preliminary data.</text>
</comment>
<name>A0ABS2S2H3_9PSEU</name>
<dbReference type="Proteomes" id="UP001195724">
    <property type="component" value="Unassembled WGS sequence"/>
</dbReference>
<keyword evidence="3" id="KW-1185">Reference proteome</keyword>
<sequence length="106" mass="11055">MLPHHLGQAEAAEREQRSTLALCTEVLGAEHPVTVGCHHGLDVVRGTAWPPGATGDAVVPVARRDDRGPGSRAWPYAGPRPRSPITGHTQECPMVSGCSNGLSGST</sequence>